<sequence>MSYSGFDMGLEDVSQAGVYGVGDGDLGGLAAVARDAGLRVCRIDLEGCADKRTLLMRIGTQLDFPAGWSRNWDALSDGLRDLSWLPANGYALLFSDANDLRQGSSADFDTLLDVLSEASARWAEDNVAFWAFLELPGGGEEAAGDDEEE</sequence>
<comment type="similarity">
    <text evidence="1">Belongs to the barstar family.</text>
</comment>
<evidence type="ECO:0000259" key="2">
    <source>
        <dbReference type="Pfam" id="PF01337"/>
    </source>
</evidence>
<dbReference type="OrthoDB" id="7575400at2"/>
<dbReference type="AlphaFoldDB" id="A0A0R0CPU2"/>
<dbReference type="PATRIC" id="fig|405446.3.peg.1188"/>
<evidence type="ECO:0000313" key="4">
    <source>
        <dbReference type="Proteomes" id="UP000051863"/>
    </source>
</evidence>
<accession>A0A0R0CPU2</accession>
<organism evidence="3 4">
    <name type="scientific">Stenotrophomonas terrae</name>
    <dbReference type="NCBI Taxonomy" id="405446"/>
    <lineage>
        <taxon>Bacteria</taxon>
        <taxon>Pseudomonadati</taxon>
        <taxon>Pseudomonadota</taxon>
        <taxon>Gammaproteobacteria</taxon>
        <taxon>Lysobacterales</taxon>
        <taxon>Lysobacteraceae</taxon>
        <taxon>Stenotrophomonas</taxon>
    </lineage>
</organism>
<protein>
    <submittedName>
        <fullName evidence="3">Barnase inhibitor</fullName>
    </submittedName>
</protein>
<dbReference type="Gene3D" id="3.30.370.10">
    <property type="entry name" value="Barstar-like"/>
    <property type="match status" value="1"/>
</dbReference>
<dbReference type="CDD" id="cd05141">
    <property type="entry name" value="Barstar_evA4336-like"/>
    <property type="match status" value="1"/>
</dbReference>
<dbReference type="SUPFAM" id="SSF52038">
    <property type="entry name" value="Barstar-related"/>
    <property type="match status" value="1"/>
</dbReference>
<evidence type="ECO:0000256" key="1">
    <source>
        <dbReference type="ARBA" id="ARBA00006845"/>
    </source>
</evidence>
<keyword evidence="4" id="KW-1185">Reference proteome</keyword>
<dbReference type="Pfam" id="PF01337">
    <property type="entry name" value="Barstar"/>
    <property type="match status" value="1"/>
</dbReference>
<gene>
    <name evidence="3" type="ORF">ABB27_08705</name>
</gene>
<dbReference type="InterPro" id="IPR035905">
    <property type="entry name" value="Barstar-like_sf"/>
</dbReference>
<proteinExistence type="inferred from homology"/>
<dbReference type="EMBL" id="LDJJ01000028">
    <property type="protein sequence ID" value="KRG67649.1"/>
    <property type="molecule type" value="Genomic_DNA"/>
</dbReference>
<dbReference type="InterPro" id="IPR000468">
    <property type="entry name" value="Barstar"/>
</dbReference>
<name>A0A0R0CPU2_9GAMM</name>
<dbReference type="Proteomes" id="UP000051863">
    <property type="component" value="Unassembled WGS sequence"/>
</dbReference>
<comment type="caution">
    <text evidence="3">The sequence shown here is derived from an EMBL/GenBank/DDBJ whole genome shotgun (WGS) entry which is preliminary data.</text>
</comment>
<evidence type="ECO:0000313" key="3">
    <source>
        <dbReference type="EMBL" id="KRG67649.1"/>
    </source>
</evidence>
<feature type="domain" description="Barstar (barnase inhibitor)" evidence="2">
    <location>
        <begin position="39"/>
        <end position="134"/>
    </location>
</feature>
<dbReference type="RefSeq" id="WP_057628304.1">
    <property type="nucleotide sequence ID" value="NZ_LDJJ01000028.1"/>
</dbReference>
<reference evidence="3 4" key="1">
    <citation type="submission" date="2015-05" db="EMBL/GenBank/DDBJ databases">
        <title>Genome sequencing and analysis of members of genus Stenotrophomonas.</title>
        <authorList>
            <person name="Patil P.P."/>
            <person name="Midha S."/>
            <person name="Patil P.B."/>
        </authorList>
    </citation>
    <scope>NUCLEOTIDE SEQUENCE [LARGE SCALE GENOMIC DNA]</scope>
    <source>
        <strain evidence="3 4">DSM 18941</strain>
    </source>
</reference>